<dbReference type="PANTHER" id="PTHR32332">
    <property type="entry name" value="2-NITROPROPANE DIOXYGENASE"/>
    <property type="match status" value="1"/>
</dbReference>
<name>A0A7W7PH52_STRNE</name>
<evidence type="ECO:0000259" key="1">
    <source>
        <dbReference type="Pfam" id="PF18328"/>
    </source>
</evidence>
<evidence type="ECO:0000313" key="3">
    <source>
        <dbReference type="EMBL" id="MBB4889577.1"/>
    </source>
</evidence>
<dbReference type="SUPFAM" id="SSF51412">
    <property type="entry name" value="Inosine monophosphate dehydrogenase (IMPDH)"/>
    <property type="match status" value="1"/>
</dbReference>
<dbReference type="InterPro" id="IPR049489">
    <property type="entry name" value="FabD-like_helical_ins"/>
</dbReference>
<dbReference type="NCBIfam" id="TIGR02814">
    <property type="entry name" value="pfaD_fam"/>
    <property type="match status" value="1"/>
</dbReference>
<evidence type="ECO:0000259" key="2">
    <source>
        <dbReference type="Pfam" id="PF21607"/>
    </source>
</evidence>
<sequence>MTVHHDADGVYAVLSSLDLPCYVVAVGGRVGATHERPAPGSAITLLAAAGPLPPHRLGSAAFARHHGVRSAYMAGAMAGGISGEDLVVALSRAGHLASFGSAGLPASRLREALGQLENRLGDASYACNLIHSPMAPEAERTCVDLCLRHRVRCVEASAFVQLTPDLVRYRLTGLRTDPGGGVRAGHRVIAKISRPETAELFLRPAPEELVAELLARGGITAEQATLARSVPMADDITVEADSGGHTDRRPLTVLLPAIARLRDRLGRPHPGGDPVRLGAAGGIGTPRAVAAALALGADYVVTGSVNQGSVEAGTSPSVKRLLAEAGLADCVMAPAADMFEQGVTVQVLGRGTLFPSRAGRLYRLYRDHPGLDSLPAVEQRRLERTFGMSVDRVWQETTDYLKDRHPERLVRAQQDPKHRMAMVFRWYLAMASRWATSGVDDRAEDWQIWCGPAMGAFNDWTADSALAAPERRHVTAIAEHLLRGAAYHRRLDQLRAAGVRIPDSCAEYRLPAPPVPRQAGVRDTAPRARR</sequence>
<organism evidence="3 4">
    <name type="scientific">Streptomyces netropsis</name>
    <name type="common">Streptoverticillium netropsis</name>
    <dbReference type="NCBI Taxonomy" id="55404"/>
    <lineage>
        <taxon>Bacteria</taxon>
        <taxon>Bacillati</taxon>
        <taxon>Actinomycetota</taxon>
        <taxon>Actinomycetes</taxon>
        <taxon>Kitasatosporales</taxon>
        <taxon>Streptomycetaceae</taxon>
        <taxon>Streptomyces</taxon>
    </lineage>
</organism>
<comment type="caution">
    <text evidence="3">The sequence shown here is derived from an EMBL/GenBank/DDBJ whole genome shotgun (WGS) entry which is preliminary data.</text>
</comment>
<protein>
    <submittedName>
        <fullName evidence="3">PfaD family protein</fullName>
    </submittedName>
</protein>
<gene>
    <name evidence="3" type="ORF">FHS38_005653</name>
</gene>
<dbReference type="InterPro" id="IPR014179">
    <property type="entry name" value="PfaD-like_TIM-barrel"/>
</dbReference>
<dbReference type="Pfam" id="PF21607">
    <property type="entry name" value="FabD_helical_ins"/>
    <property type="match status" value="1"/>
</dbReference>
<dbReference type="Pfam" id="PF18328">
    <property type="entry name" value="PfaD_N"/>
    <property type="match status" value="1"/>
</dbReference>
<dbReference type="PANTHER" id="PTHR32332:SF20">
    <property type="entry name" value="2-NITROPROPANE DIOXYGENASE-LIKE PROTEIN"/>
    <property type="match status" value="1"/>
</dbReference>
<dbReference type="EMBL" id="JACHJG010000014">
    <property type="protein sequence ID" value="MBB4889577.1"/>
    <property type="molecule type" value="Genomic_DNA"/>
</dbReference>
<dbReference type="RefSeq" id="WP_184738142.1">
    <property type="nucleotide sequence ID" value="NZ_JACHJG010000014.1"/>
</dbReference>
<feature type="domain" description="Fatty acid synthase subunit PfaD N-terminal" evidence="1">
    <location>
        <begin position="2"/>
        <end position="49"/>
    </location>
</feature>
<accession>A0A7W7PH52</accession>
<keyword evidence="4" id="KW-1185">Reference proteome</keyword>
<dbReference type="InterPro" id="IPR013785">
    <property type="entry name" value="Aldolase_TIM"/>
</dbReference>
<reference evidence="3 4" key="1">
    <citation type="submission" date="2020-08" db="EMBL/GenBank/DDBJ databases">
        <title>Genomic Encyclopedia of Type Strains, Phase III (KMG-III): the genomes of soil and plant-associated and newly described type strains.</title>
        <authorList>
            <person name="Whitman W."/>
        </authorList>
    </citation>
    <scope>NUCLEOTIDE SEQUENCE [LARGE SCALE GENOMIC DNA]</scope>
    <source>
        <strain evidence="3 4">CECT 3265</strain>
    </source>
</reference>
<dbReference type="Proteomes" id="UP000556436">
    <property type="component" value="Unassembled WGS sequence"/>
</dbReference>
<dbReference type="InterPro" id="IPR040981">
    <property type="entry name" value="PfaD_N"/>
</dbReference>
<feature type="domain" description="[Acyl-carrier-protein] S-malonyltransferase-like inserted helical" evidence="2">
    <location>
        <begin position="368"/>
        <end position="446"/>
    </location>
</feature>
<evidence type="ECO:0000313" key="4">
    <source>
        <dbReference type="Proteomes" id="UP000556436"/>
    </source>
</evidence>
<dbReference type="Gene3D" id="3.20.20.70">
    <property type="entry name" value="Aldolase class I"/>
    <property type="match status" value="1"/>
</dbReference>
<proteinExistence type="predicted"/>
<dbReference type="AlphaFoldDB" id="A0A7W7PH52"/>